<keyword evidence="4 10" id="KW-0812">Transmembrane</keyword>
<evidence type="ECO:0000256" key="5">
    <source>
        <dbReference type="ARBA" id="ARBA00022842"/>
    </source>
</evidence>
<dbReference type="InterPro" id="IPR045349">
    <property type="entry name" value="SLC41A1-3"/>
</dbReference>
<gene>
    <name evidence="12" type="ORF">D9619_012192</name>
</gene>
<evidence type="ECO:0000259" key="11">
    <source>
        <dbReference type="Pfam" id="PF01769"/>
    </source>
</evidence>
<feature type="compositionally biased region" description="Basic residues" evidence="9">
    <location>
        <begin position="23"/>
        <end position="32"/>
    </location>
</feature>
<dbReference type="InterPro" id="IPR036739">
    <property type="entry name" value="SLC41_membr_dom_sf"/>
</dbReference>
<dbReference type="GO" id="GO:0008324">
    <property type="term" value="F:monoatomic cation transmembrane transporter activity"/>
    <property type="evidence" value="ECO:0007669"/>
    <property type="project" value="InterPro"/>
</dbReference>
<evidence type="ECO:0000256" key="8">
    <source>
        <dbReference type="ARBA" id="ARBA00023136"/>
    </source>
</evidence>
<evidence type="ECO:0000256" key="7">
    <source>
        <dbReference type="ARBA" id="ARBA00023065"/>
    </source>
</evidence>
<keyword evidence="3" id="KW-0813">Transport</keyword>
<evidence type="ECO:0000313" key="13">
    <source>
        <dbReference type="Proteomes" id="UP000567179"/>
    </source>
</evidence>
<feature type="domain" description="SLC41A/MgtE integral membrane" evidence="11">
    <location>
        <begin position="121"/>
        <end position="280"/>
    </location>
</feature>
<evidence type="ECO:0000256" key="2">
    <source>
        <dbReference type="ARBA" id="ARBA00009749"/>
    </source>
</evidence>
<sequence length="511" mass="55050">MNQDSPGSSSIEMIDMDELSHSPKTRPAKHIPLHVAEPNLSDDDRNDDDDEGDMALLSGSSQRTRFEVSPSKVWPQVRSIVIESAPTLLMTTISLLFTGKLLDTVSHWRAMQEVDQLIIIVPVVLNLNGNLEMNLSARLSTAANVGELEDPAVLRSVIFGSLALLQVQTISVSFIAACIALILGRFVPKNDVPSSAASATSQVVRELLLEHREHSVRQNGITTFIMVAATTMTSAALSGLVLGSFMCALVVLCHKFNRDPDNIAPAIASCLGDLITLILLGAVSALLIPFVHSPIPLILGFCIIVFAGCCLFYTYQNPHVRPLLTQGWSPLFGAMAISSGTGIVLDTFVSRYEGFAVLAIVISGLPGAAGSILVSRLSTSLHAAKLALEHALPSYSAPTKHHEPSALLSMLTLLVITLPVELLFLSVLNLFGWIKLPIVFVMFSVLFFCCAVLSSLIIARLLTSFLWSINRDPDLYALPIHSALMDLIGQLLLVLCFEIVSKLGAAVRVKG</sequence>
<comment type="caution">
    <text evidence="12">The sequence shown here is derived from an EMBL/GenBank/DDBJ whole genome shotgun (WGS) entry which is preliminary data.</text>
</comment>
<evidence type="ECO:0000256" key="10">
    <source>
        <dbReference type="SAM" id="Phobius"/>
    </source>
</evidence>
<proteinExistence type="inferred from homology"/>
<feature type="domain" description="SLC41A/MgtE integral membrane" evidence="11">
    <location>
        <begin position="361"/>
        <end position="496"/>
    </location>
</feature>
<keyword evidence="13" id="KW-1185">Reference proteome</keyword>
<keyword evidence="8 10" id="KW-0472">Membrane</keyword>
<feature type="transmembrane region" description="Helical" evidence="10">
    <location>
        <begin position="438"/>
        <end position="467"/>
    </location>
</feature>
<dbReference type="GO" id="GO:0005886">
    <property type="term" value="C:plasma membrane"/>
    <property type="evidence" value="ECO:0007669"/>
    <property type="project" value="TreeGrafter"/>
</dbReference>
<dbReference type="Gene3D" id="1.10.357.20">
    <property type="entry name" value="SLC41 divalent cation transporters, integral membrane domain"/>
    <property type="match status" value="2"/>
</dbReference>
<feature type="region of interest" description="Disordered" evidence="9">
    <location>
        <begin position="1"/>
        <end position="63"/>
    </location>
</feature>
<comment type="subcellular location">
    <subcellularLocation>
        <location evidence="1">Membrane</location>
        <topology evidence="1">Multi-pass membrane protein</topology>
    </subcellularLocation>
</comment>
<protein>
    <recommendedName>
        <fullName evidence="11">SLC41A/MgtE integral membrane domain-containing protein</fullName>
    </recommendedName>
</protein>
<dbReference type="PANTHER" id="PTHR16228">
    <property type="entry name" value="DIVALENT CATION TRANSPORTER SOLUTE CARRIER FAMILY 41"/>
    <property type="match status" value="1"/>
</dbReference>
<dbReference type="OrthoDB" id="666972at2759"/>
<feature type="compositionally biased region" description="Acidic residues" evidence="9">
    <location>
        <begin position="40"/>
        <end position="53"/>
    </location>
</feature>
<evidence type="ECO:0000256" key="9">
    <source>
        <dbReference type="SAM" id="MobiDB-lite"/>
    </source>
</evidence>
<feature type="transmembrane region" description="Helical" evidence="10">
    <location>
        <begin position="355"/>
        <end position="374"/>
    </location>
</feature>
<feature type="transmembrane region" description="Helical" evidence="10">
    <location>
        <begin position="327"/>
        <end position="348"/>
    </location>
</feature>
<feature type="compositionally biased region" description="Polar residues" evidence="9">
    <location>
        <begin position="1"/>
        <end position="11"/>
    </location>
</feature>
<organism evidence="12 13">
    <name type="scientific">Psilocybe cf. subviscida</name>
    <dbReference type="NCBI Taxonomy" id="2480587"/>
    <lineage>
        <taxon>Eukaryota</taxon>
        <taxon>Fungi</taxon>
        <taxon>Dikarya</taxon>
        <taxon>Basidiomycota</taxon>
        <taxon>Agaricomycotina</taxon>
        <taxon>Agaricomycetes</taxon>
        <taxon>Agaricomycetidae</taxon>
        <taxon>Agaricales</taxon>
        <taxon>Agaricineae</taxon>
        <taxon>Strophariaceae</taxon>
        <taxon>Psilocybe</taxon>
    </lineage>
</organism>
<dbReference type="Proteomes" id="UP000567179">
    <property type="component" value="Unassembled WGS sequence"/>
</dbReference>
<feature type="transmembrane region" description="Helical" evidence="10">
    <location>
        <begin position="487"/>
        <end position="507"/>
    </location>
</feature>
<evidence type="ECO:0000313" key="12">
    <source>
        <dbReference type="EMBL" id="KAF5318130.1"/>
    </source>
</evidence>
<reference evidence="12 13" key="1">
    <citation type="journal article" date="2020" name="ISME J.">
        <title>Uncovering the hidden diversity of litter-decomposition mechanisms in mushroom-forming fungi.</title>
        <authorList>
            <person name="Floudas D."/>
            <person name="Bentzer J."/>
            <person name="Ahren D."/>
            <person name="Johansson T."/>
            <person name="Persson P."/>
            <person name="Tunlid A."/>
        </authorList>
    </citation>
    <scope>NUCLEOTIDE SEQUENCE [LARGE SCALE GENOMIC DNA]</scope>
    <source>
        <strain evidence="12 13">CBS 101986</strain>
    </source>
</reference>
<comment type="similarity">
    <text evidence="2">Belongs to the SLC41A transporter family.</text>
</comment>
<feature type="transmembrane region" description="Helical" evidence="10">
    <location>
        <begin position="157"/>
        <end position="183"/>
    </location>
</feature>
<keyword evidence="5" id="KW-0460">Magnesium</keyword>
<feature type="transmembrane region" description="Helical" evidence="10">
    <location>
        <begin position="406"/>
        <end position="431"/>
    </location>
</feature>
<accession>A0A8H5EZB1</accession>
<keyword evidence="7" id="KW-0406">Ion transport</keyword>
<feature type="transmembrane region" description="Helical" evidence="10">
    <location>
        <begin position="263"/>
        <end position="288"/>
    </location>
</feature>
<dbReference type="EMBL" id="JAACJJ010000031">
    <property type="protein sequence ID" value="KAF5318130.1"/>
    <property type="molecule type" value="Genomic_DNA"/>
</dbReference>
<dbReference type="AlphaFoldDB" id="A0A8H5EZB1"/>
<keyword evidence="6 10" id="KW-1133">Transmembrane helix</keyword>
<dbReference type="SUPFAM" id="SSF161093">
    <property type="entry name" value="MgtE membrane domain-like"/>
    <property type="match status" value="2"/>
</dbReference>
<feature type="transmembrane region" description="Helical" evidence="10">
    <location>
        <begin position="221"/>
        <end position="251"/>
    </location>
</feature>
<evidence type="ECO:0000256" key="1">
    <source>
        <dbReference type="ARBA" id="ARBA00004141"/>
    </source>
</evidence>
<name>A0A8H5EZB1_9AGAR</name>
<dbReference type="PANTHER" id="PTHR16228:SF7">
    <property type="entry name" value="SLC41A_MGTE INTEGRAL MEMBRANE DOMAIN-CONTAINING PROTEIN"/>
    <property type="match status" value="1"/>
</dbReference>
<evidence type="ECO:0000256" key="4">
    <source>
        <dbReference type="ARBA" id="ARBA00022692"/>
    </source>
</evidence>
<dbReference type="InterPro" id="IPR006667">
    <property type="entry name" value="SLC41_membr_dom"/>
</dbReference>
<dbReference type="Pfam" id="PF01769">
    <property type="entry name" value="MgtE"/>
    <property type="match status" value="2"/>
</dbReference>
<evidence type="ECO:0000256" key="6">
    <source>
        <dbReference type="ARBA" id="ARBA00022989"/>
    </source>
</evidence>
<evidence type="ECO:0000256" key="3">
    <source>
        <dbReference type="ARBA" id="ARBA00022448"/>
    </source>
</evidence>
<feature type="transmembrane region" description="Helical" evidence="10">
    <location>
        <begin position="295"/>
        <end position="315"/>
    </location>
</feature>